<keyword evidence="2" id="KW-0808">Transferase</keyword>
<dbReference type="EMBL" id="JACJVJ010000001">
    <property type="protein sequence ID" value="MBC2776248.1"/>
    <property type="molecule type" value="Genomic_DNA"/>
</dbReference>
<evidence type="ECO:0000259" key="1">
    <source>
        <dbReference type="PROSITE" id="PS51186"/>
    </source>
</evidence>
<dbReference type="InterPro" id="IPR053144">
    <property type="entry name" value="Acetyltransferase_Butenolide"/>
</dbReference>
<name>A0A842HR48_9SPHN</name>
<dbReference type="CDD" id="cd04301">
    <property type="entry name" value="NAT_SF"/>
    <property type="match status" value="1"/>
</dbReference>
<dbReference type="PROSITE" id="PS51186">
    <property type="entry name" value="GNAT"/>
    <property type="match status" value="1"/>
</dbReference>
<reference evidence="2 3" key="1">
    <citation type="submission" date="2020-08" db="EMBL/GenBank/DDBJ databases">
        <title>Draft genome sequence of Parasphingopyxis sp. GrpM-11.</title>
        <authorList>
            <person name="Oh J."/>
            <person name="Roh D.-H."/>
        </authorList>
    </citation>
    <scope>NUCLEOTIDE SEQUENCE [LARGE SCALE GENOMIC DNA]</scope>
    <source>
        <strain evidence="2 3">GrpM-11</strain>
    </source>
</reference>
<dbReference type="Gene3D" id="3.40.630.30">
    <property type="match status" value="1"/>
</dbReference>
<sequence length="142" mass="15787">MLAEGYTLTDDQARIDAAAAHAYLTRAYWSPGISADIVARAIANSHCVAIGHGSDQVAMARVITDWATFAYLADVYVLEDHRGRGLSKAMLAHLHADERLKGLRRWALFTQDAHGLYEQFGWRVAEHPDRLMLHDNPEAFAA</sequence>
<proteinExistence type="predicted"/>
<dbReference type="InterPro" id="IPR016181">
    <property type="entry name" value="Acyl_CoA_acyltransferase"/>
</dbReference>
<dbReference type="RefSeq" id="WP_185800926.1">
    <property type="nucleotide sequence ID" value="NZ_JACJVJ010000001.1"/>
</dbReference>
<accession>A0A842HR48</accession>
<dbReference type="InterPro" id="IPR000182">
    <property type="entry name" value="GNAT_dom"/>
</dbReference>
<dbReference type="Pfam" id="PF13508">
    <property type="entry name" value="Acetyltransf_7"/>
    <property type="match status" value="1"/>
</dbReference>
<gene>
    <name evidence="2" type="ORF">H6P80_01310</name>
</gene>
<organism evidence="2 3">
    <name type="scientific">Parasphingopyxis marina</name>
    <dbReference type="NCBI Taxonomy" id="2761622"/>
    <lineage>
        <taxon>Bacteria</taxon>
        <taxon>Pseudomonadati</taxon>
        <taxon>Pseudomonadota</taxon>
        <taxon>Alphaproteobacteria</taxon>
        <taxon>Sphingomonadales</taxon>
        <taxon>Sphingomonadaceae</taxon>
        <taxon>Parasphingopyxis</taxon>
    </lineage>
</organism>
<keyword evidence="3" id="KW-1185">Reference proteome</keyword>
<dbReference type="PANTHER" id="PTHR43233:SF1">
    <property type="entry name" value="FAMILY N-ACETYLTRANSFERASE, PUTATIVE (AFU_ORTHOLOGUE AFUA_6G03350)-RELATED"/>
    <property type="match status" value="1"/>
</dbReference>
<feature type="domain" description="N-acetyltransferase" evidence="1">
    <location>
        <begin position="6"/>
        <end position="142"/>
    </location>
</feature>
<dbReference type="PANTHER" id="PTHR43233">
    <property type="entry name" value="FAMILY N-ACETYLTRANSFERASE, PUTATIVE (AFU_ORTHOLOGUE AFUA_6G03350)-RELATED"/>
    <property type="match status" value="1"/>
</dbReference>
<dbReference type="AlphaFoldDB" id="A0A842HR48"/>
<comment type="caution">
    <text evidence="2">The sequence shown here is derived from an EMBL/GenBank/DDBJ whole genome shotgun (WGS) entry which is preliminary data.</text>
</comment>
<evidence type="ECO:0000313" key="3">
    <source>
        <dbReference type="Proteomes" id="UP000564378"/>
    </source>
</evidence>
<dbReference type="GO" id="GO:0016747">
    <property type="term" value="F:acyltransferase activity, transferring groups other than amino-acyl groups"/>
    <property type="evidence" value="ECO:0007669"/>
    <property type="project" value="InterPro"/>
</dbReference>
<protein>
    <submittedName>
        <fullName evidence="2">GNAT family N-acetyltransferase</fullName>
    </submittedName>
</protein>
<dbReference type="Proteomes" id="UP000564378">
    <property type="component" value="Unassembled WGS sequence"/>
</dbReference>
<evidence type="ECO:0000313" key="2">
    <source>
        <dbReference type="EMBL" id="MBC2776248.1"/>
    </source>
</evidence>
<dbReference type="SUPFAM" id="SSF55729">
    <property type="entry name" value="Acyl-CoA N-acyltransferases (Nat)"/>
    <property type="match status" value="1"/>
</dbReference>